<dbReference type="Proteomes" id="UP001175227">
    <property type="component" value="Unassembled WGS sequence"/>
</dbReference>
<gene>
    <name evidence="3" type="ORF">IW261DRAFT_1456002</name>
</gene>
<accession>A0AA39PLI9</accession>
<dbReference type="InterPro" id="IPR000719">
    <property type="entry name" value="Prot_kinase_dom"/>
</dbReference>
<name>A0AA39PLI9_9AGAR</name>
<dbReference type="AlphaFoldDB" id="A0AA39PLI9"/>
<feature type="domain" description="Protein kinase" evidence="2">
    <location>
        <begin position="114"/>
        <end position="215"/>
    </location>
</feature>
<organism evidence="3 4">
    <name type="scientific">Armillaria novae-zelandiae</name>
    <dbReference type="NCBI Taxonomy" id="153914"/>
    <lineage>
        <taxon>Eukaryota</taxon>
        <taxon>Fungi</taxon>
        <taxon>Dikarya</taxon>
        <taxon>Basidiomycota</taxon>
        <taxon>Agaricomycotina</taxon>
        <taxon>Agaricomycetes</taxon>
        <taxon>Agaricomycetidae</taxon>
        <taxon>Agaricales</taxon>
        <taxon>Marasmiineae</taxon>
        <taxon>Physalacriaceae</taxon>
        <taxon>Armillaria</taxon>
    </lineage>
</organism>
<evidence type="ECO:0000313" key="4">
    <source>
        <dbReference type="Proteomes" id="UP001175227"/>
    </source>
</evidence>
<dbReference type="PROSITE" id="PS50011">
    <property type="entry name" value="PROTEIN_KINASE_DOM"/>
    <property type="match status" value="1"/>
</dbReference>
<feature type="region of interest" description="Disordered" evidence="1">
    <location>
        <begin position="1"/>
        <end position="22"/>
    </location>
</feature>
<dbReference type="Gene3D" id="1.10.510.10">
    <property type="entry name" value="Transferase(Phosphotransferase) domain 1"/>
    <property type="match status" value="1"/>
</dbReference>
<dbReference type="Pfam" id="PF07714">
    <property type="entry name" value="PK_Tyr_Ser-Thr"/>
    <property type="match status" value="1"/>
</dbReference>
<comment type="caution">
    <text evidence="3">The sequence shown here is derived from an EMBL/GenBank/DDBJ whole genome shotgun (WGS) entry which is preliminary data.</text>
</comment>
<dbReference type="GO" id="GO:0005524">
    <property type="term" value="F:ATP binding"/>
    <property type="evidence" value="ECO:0007669"/>
    <property type="project" value="InterPro"/>
</dbReference>
<dbReference type="EMBL" id="JAUEPR010000004">
    <property type="protein sequence ID" value="KAK0486542.1"/>
    <property type="molecule type" value="Genomic_DNA"/>
</dbReference>
<reference evidence="3" key="1">
    <citation type="submission" date="2023-06" db="EMBL/GenBank/DDBJ databases">
        <authorList>
            <consortium name="Lawrence Berkeley National Laboratory"/>
            <person name="Ahrendt S."/>
            <person name="Sahu N."/>
            <person name="Indic B."/>
            <person name="Wong-Bajracharya J."/>
            <person name="Merenyi Z."/>
            <person name="Ke H.-M."/>
            <person name="Monk M."/>
            <person name="Kocsube S."/>
            <person name="Drula E."/>
            <person name="Lipzen A."/>
            <person name="Balint B."/>
            <person name="Henrissat B."/>
            <person name="Andreopoulos B."/>
            <person name="Martin F.M."/>
            <person name="Harder C.B."/>
            <person name="Rigling D."/>
            <person name="Ford K.L."/>
            <person name="Foster G.D."/>
            <person name="Pangilinan J."/>
            <person name="Papanicolaou A."/>
            <person name="Barry K."/>
            <person name="LaButti K."/>
            <person name="Viragh M."/>
            <person name="Koriabine M."/>
            <person name="Yan M."/>
            <person name="Riley R."/>
            <person name="Champramary S."/>
            <person name="Plett K.L."/>
            <person name="Tsai I.J."/>
            <person name="Slot J."/>
            <person name="Sipos G."/>
            <person name="Plett J."/>
            <person name="Nagy L.G."/>
            <person name="Grigoriev I.V."/>
        </authorList>
    </citation>
    <scope>NUCLEOTIDE SEQUENCE</scope>
    <source>
        <strain evidence="3">ICMP 16352</strain>
    </source>
</reference>
<protein>
    <recommendedName>
        <fullName evidence="2">Protein kinase domain-containing protein</fullName>
    </recommendedName>
</protein>
<keyword evidence="4" id="KW-1185">Reference proteome</keyword>
<evidence type="ECO:0000313" key="3">
    <source>
        <dbReference type="EMBL" id="KAK0486542.1"/>
    </source>
</evidence>
<evidence type="ECO:0000256" key="1">
    <source>
        <dbReference type="SAM" id="MobiDB-lite"/>
    </source>
</evidence>
<sequence>MMIPNDTRQQKQHSSGRYHSSASARSWSQINLDEENNVRTEIQNLIRDVPSPWKYMELISPSVEIMVMDVLQQELDDASCLNQYRANCLKCLRVLSKIRNIVPSSFLFSSNLTKEGTNFITGGGFADIWKGRLHSTQVFLKVLRIFPPKIVRENILRQFCREALVWRQLHHPNILPFLGVNGDLFDPSFCLISPWMKNGNLMSYLEEHPDHDRLI</sequence>
<dbReference type="InterPro" id="IPR001245">
    <property type="entry name" value="Ser-Thr/Tyr_kinase_cat_dom"/>
</dbReference>
<dbReference type="InterPro" id="IPR011009">
    <property type="entry name" value="Kinase-like_dom_sf"/>
</dbReference>
<dbReference type="SUPFAM" id="SSF56112">
    <property type="entry name" value="Protein kinase-like (PK-like)"/>
    <property type="match status" value="1"/>
</dbReference>
<proteinExistence type="predicted"/>
<dbReference type="GO" id="GO:0004674">
    <property type="term" value="F:protein serine/threonine kinase activity"/>
    <property type="evidence" value="ECO:0007669"/>
    <property type="project" value="TreeGrafter"/>
</dbReference>
<evidence type="ECO:0000259" key="2">
    <source>
        <dbReference type="PROSITE" id="PS50011"/>
    </source>
</evidence>
<dbReference type="PANTHER" id="PTHR44329">
    <property type="entry name" value="SERINE/THREONINE-PROTEIN KINASE TNNI3K-RELATED"/>
    <property type="match status" value="1"/>
</dbReference>
<dbReference type="InterPro" id="IPR051681">
    <property type="entry name" value="Ser/Thr_Kinases-Pseudokinases"/>
</dbReference>